<dbReference type="EMBL" id="JBBPBN010000051">
    <property type="protein sequence ID" value="KAK8991880.1"/>
    <property type="molecule type" value="Genomic_DNA"/>
</dbReference>
<dbReference type="PANTHER" id="PTHR34427:SF5">
    <property type="entry name" value="DUF4283 DOMAIN-CONTAINING PROTEIN"/>
    <property type="match status" value="1"/>
</dbReference>
<comment type="caution">
    <text evidence="2">The sequence shown here is derived from an EMBL/GenBank/DDBJ whole genome shotgun (WGS) entry which is preliminary data.</text>
</comment>
<sequence length="404" mass="44686">MEPSKESFLAAETWCCEAGANAPEVKRVASTVSLVSSIRRVDGVVSMTSLEVLGRCLIGWCRHPISNSDLAAALCAEMFEGVRVLRMSASSVLIFEYIENRWQVKERDVLSTWFDRVSEWCEDDSSFENRRVWVSIFAVPIHAWTSETFERVVAQWGTVIRVAEETMIPSSFENGRVLIETSTMDQIDDRLELCVSDKVFPVWITEADTFLRGSQLGCDCPVSDCESQSTNDEERTLPDAEDHMVDEVQDHVEVTVAKDGEECASLIREEEVRPSGGVEARSQGHLEEVSWHGNALWEVVPAAHPPLQPVLDTDLDLVSVPIEEGVIEGLASNVIGPAVEGSKAEVIHFKGTRRKVRMLADVIQSVSTPAEMEERKKGSKGRGRQRPVFGSSGVAGISLSDSDF</sequence>
<keyword evidence="3" id="KW-1185">Reference proteome</keyword>
<evidence type="ECO:0000256" key="1">
    <source>
        <dbReference type="SAM" id="MobiDB-lite"/>
    </source>
</evidence>
<proteinExistence type="predicted"/>
<reference evidence="2 3" key="1">
    <citation type="journal article" date="2024" name="G3 (Bethesda)">
        <title>Genome assembly of Hibiscus sabdariffa L. provides insights into metabolisms of medicinal natural products.</title>
        <authorList>
            <person name="Kim T."/>
        </authorList>
    </citation>
    <scope>NUCLEOTIDE SEQUENCE [LARGE SCALE GENOMIC DNA]</scope>
    <source>
        <strain evidence="2">TK-2024</strain>
        <tissue evidence="2">Old leaves</tissue>
    </source>
</reference>
<dbReference type="PANTHER" id="PTHR34427">
    <property type="entry name" value="DUF4283 DOMAIN PROTEIN"/>
    <property type="match status" value="1"/>
</dbReference>
<accession>A0ABR2PTW4</accession>
<protein>
    <recommendedName>
        <fullName evidence="4">DUF4283 domain-containing protein</fullName>
    </recommendedName>
</protein>
<evidence type="ECO:0008006" key="4">
    <source>
        <dbReference type="Google" id="ProtNLM"/>
    </source>
</evidence>
<gene>
    <name evidence="2" type="ORF">V6N11_044778</name>
</gene>
<evidence type="ECO:0000313" key="2">
    <source>
        <dbReference type="EMBL" id="KAK8991880.1"/>
    </source>
</evidence>
<organism evidence="2 3">
    <name type="scientific">Hibiscus sabdariffa</name>
    <name type="common">roselle</name>
    <dbReference type="NCBI Taxonomy" id="183260"/>
    <lineage>
        <taxon>Eukaryota</taxon>
        <taxon>Viridiplantae</taxon>
        <taxon>Streptophyta</taxon>
        <taxon>Embryophyta</taxon>
        <taxon>Tracheophyta</taxon>
        <taxon>Spermatophyta</taxon>
        <taxon>Magnoliopsida</taxon>
        <taxon>eudicotyledons</taxon>
        <taxon>Gunneridae</taxon>
        <taxon>Pentapetalae</taxon>
        <taxon>rosids</taxon>
        <taxon>malvids</taxon>
        <taxon>Malvales</taxon>
        <taxon>Malvaceae</taxon>
        <taxon>Malvoideae</taxon>
        <taxon>Hibiscus</taxon>
    </lineage>
</organism>
<feature type="region of interest" description="Disordered" evidence="1">
    <location>
        <begin position="367"/>
        <end position="404"/>
    </location>
</feature>
<evidence type="ECO:0000313" key="3">
    <source>
        <dbReference type="Proteomes" id="UP001396334"/>
    </source>
</evidence>
<name>A0ABR2PTW4_9ROSI</name>
<dbReference type="Proteomes" id="UP001396334">
    <property type="component" value="Unassembled WGS sequence"/>
</dbReference>